<evidence type="ECO:0000313" key="3">
    <source>
        <dbReference type="Proteomes" id="UP000771797"/>
    </source>
</evidence>
<organism evidence="2 3">
    <name type="scientific">Alcanivorax xiamenensis</name>
    <dbReference type="NCBI Taxonomy" id="1177156"/>
    <lineage>
        <taxon>Bacteria</taxon>
        <taxon>Pseudomonadati</taxon>
        <taxon>Pseudomonadota</taxon>
        <taxon>Gammaproteobacteria</taxon>
        <taxon>Oceanospirillales</taxon>
        <taxon>Alcanivoracaceae</taxon>
        <taxon>Alcanivorax</taxon>
    </lineage>
</organism>
<reference evidence="2 3" key="1">
    <citation type="submission" date="2012-09" db="EMBL/GenBank/DDBJ databases">
        <title>Genome Sequence of alkane-degrading Bacterium Alcanivorax sp. 6-D-6.</title>
        <authorList>
            <person name="Lai Q."/>
            <person name="Shao Z."/>
        </authorList>
    </citation>
    <scope>NUCLEOTIDE SEQUENCE [LARGE SCALE GENOMIC DNA]</scope>
    <source>
        <strain evidence="2 3">6-D-6</strain>
    </source>
</reference>
<protein>
    <submittedName>
        <fullName evidence="2">Lipoprotein</fullName>
    </submittedName>
</protein>
<keyword evidence="3" id="KW-1185">Reference proteome</keyword>
<sequence>MPGLFMRRVTLLFFVLPFLAVLSAGCSEKTLEEQRRELEEQKAEYQARIEALADQDVKQALASMADVMFWIREGDLERREPPEEVQYSTSPYAILDDYKDTKDMADQLAAGVLLTHDPRYRPEEAQLELPFAYPFDLRVNWEQVVLADGTELPVVERDPFTDQSNLIPVALWNTSYKRFTTQVEKHENLPIGQVPPPPSPIARARGEMILTVPETLPEVDFSVSDVGDHQEVSGWRITLEEVEGHRVRLLFKVPEDMALAEAEDRFNQIEVEASDSTGRLLSSSNTGKGPAGGDTLIIEMLDQLIDAAESGELKERTLEQRMESQQQAMFEGVDRQLFVEVAFRGTVKQVKVLLPGFSGETTQSVPLDLIPVQFDVPDNQGEPRSFGVRARVYDHTASDWELDQPLEADPALLDELIQVEFKEGADQDLPDPIADKLYFHFPEQMSNRLVSNFDRFDHVEELVFLDKNDEPVYRFDPEDREGPVRFTVNRIEYHPDRFERPPVRVRGKLDVLLLPDIDVRWVAVDDLPEGYEMHGKQVLFGPAAADNHIPALVLGRDSEGGYLKKITEIRHSFDQGWPRRAYHFYDEPAGFLFIDKGPSSHASYSFDISLED</sequence>
<name>A0ABQ6Y8T4_9GAMM</name>
<evidence type="ECO:0000256" key="1">
    <source>
        <dbReference type="SAM" id="Coils"/>
    </source>
</evidence>
<accession>A0ABQ6Y8T4</accession>
<feature type="coiled-coil region" evidence="1">
    <location>
        <begin position="24"/>
        <end position="55"/>
    </location>
</feature>
<keyword evidence="2" id="KW-0449">Lipoprotein</keyword>
<dbReference type="PROSITE" id="PS51257">
    <property type="entry name" value="PROKAR_LIPOPROTEIN"/>
    <property type="match status" value="1"/>
</dbReference>
<gene>
    <name evidence="2" type="ORF">A6D6_01882</name>
</gene>
<proteinExistence type="predicted"/>
<dbReference type="EMBL" id="AQPF01000011">
    <property type="protein sequence ID" value="KAF0806064.1"/>
    <property type="molecule type" value="Genomic_DNA"/>
</dbReference>
<keyword evidence="1" id="KW-0175">Coiled coil</keyword>
<comment type="caution">
    <text evidence="2">The sequence shown here is derived from an EMBL/GenBank/DDBJ whole genome shotgun (WGS) entry which is preliminary data.</text>
</comment>
<dbReference type="Proteomes" id="UP000771797">
    <property type="component" value="Unassembled WGS sequence"/>
</dbReference>
<evidence type="ECO:0000313" key="2">
    <source>
        <dbReference type="EMBL" id="KAF0806064.1"/>
    </source>
</evidence>